<evidence type="ECO:0000313" key="1">
    <source>
        <dbReference type="EMBL" id="TGY31343.1"/>
    </source>
</evidence>
<evidence type="ECO:0000313" key="2">
    <source>
        <dbReference type="Proteomes" id="UP000306631"/>
    </source>
</evidence>
<proteinExistence type="predicted"/>
<dbReference type="Proteomes" id="UP000306631">
    <property type="component" value="Unassembled WGS sequence"/>
</dbReference>
<reference evidence="1 2" key="1">
    <citation type="submission" date="2019-04" db="EMBL/GenBank/DDBJ databases">
        <title>Microbes associate with the intestines of laboratory mice.</title>
        <authorList>
            <person name="Navarre W."/>
            <person name="Wong E."/>
            <person name="Huang K."/>
            <person name="Tropini C."/>
            <person name="Ng K."/>
            <person name="Yu B."/>
        </authorList>
    </citation>
    <scope>NUCLEOTIDE SEQUENCE [LARGE SCALE GENOMIC DNA]</scope>
    <source>
        <strain evidence="1 2">NM62_B4-13</strain>
    </source>
</reference>
<accession>A0A4S2CTQ1</accession>
<dbReference type="InterPro" id="IPR008727">
    <property type="entry name" value="PAAR_motif"/>
</dbReference>
<dbReference type="AlphaFoldDB" id="A0A4S2CTQ1"/>
<dbReference type="Gene3D" id="2.60.200.60">
    <property type="match status" value="1"/>
</dbReference>
<gene>
    <name evidence="1" type="ORF">E5352_18990</name>
</gene>
<organism evidence="1 2">
    <name type="scientific">Stenotrophomonas maltophilia</name>
    <name type="common">Pseudomonas maltophilia</name>
    <name type="synonym">Xanthomonas maltophilia</name>
    <dbReference type="NCBI Taxonomy" id="40324"/>
    <lineage>
        <taxon>Bacteria</taxon>
        <taxon>Pseudomonadati</taxon>
        <taxon>Pseudomonadota</taxon>
        <taxon>Gammaproteobacteria</taxon>
        <taxon>Lysobacterales</taxon>
        <taxon>Lysobacteraceae</taxon>
        <taxon>Stenotrophomonas</taxon>
        <taxon>Stenotrophomonas maltophilia group</taxon>
    </lineage>
</organism>
<dbReference type="EMBL" id="SRYW01000028">
    <property type="protein sequence ID" value="TGY31343.1"/>
    <property type="molecule type" value="Genomic_DNA"/>
</dbReference>
<dbReference type="OrthoDB" id="6860016at2"/>
<dbReference type="Pfam" id="PF05488">
    <property type="entry name" value="PAAR_motif"/>
    <property type="match status" value="1"/>
</dbReference>
<protein>
    <submittedName>
        <fullName evidence="1">PAAR domain-containing protein</fullName>
    </submittedName>
</protein>
<dbReference type="RefSeq" id="WP_136007175.1">
    <property type="nucleotide sequence ID" value="NZ_SRYW01000028.1"/>
</dbReference>
<sequence>MRPPVCLGDPTSGGGEVVQCQGSGRIDGATIAVMGDLATCMLHPGRHAFVEGCARVRLNGAPVVRDGDRLACGCRGVARHARHVRA</sequence>
<comment type="caution">
    <text evidence="1">The sequence shown here is derived from an EMBL/GenBank/DDBJ whole genome shotgun (WGS) entry which is preliminary data.</text>
</comment>
<name>A0A4S2CTQ1_STEMA</name>
<dbReference type="CDD" id="cd14744">
    <property type="entry name" value="PAAR_CT_2"/>
    <property type="match status" value="1"/>
</dbReference>